<comment type="caution">
    <text evidence="2">The sequence shown here is derived from an EMBL/GenBank/DDBJ whole genome shotgun (WGS) entry which is preliminary data.</text>
</comment>
<dbReference type="RefSeq" id="XP_022839951.1">
    <property type="nucleotide sequence ID" value="XM_022983015.1"/>
</dbReference>
<name>A0A090MC23_OSTTA</name>
<dbReference type="InParanoid" id="A0A090MC23"/>
<gene>
    <name evidence="2" type="ORF">OT_ostta11g01890</name>
</gene>
<dbReference type="KEGG" id="ota:OT_ostta11g01890"/>
<evidence type="ECO:0000313" key="3">
    <source>
        <dbReference type="Proteomes" id="UP000009170"/>
    </source>
</evidence>
<dbReference type="Proteomes" id="UP000009170">
    <property type="component" value="Unassembled WGS sequence"/>
</dbReference>
<reference evidence="3" key="1">
    <citation type="journal article" date="2006" name="Proc. Natl. Acad. Sci. U.S.A.">
        <title>Genome analysis of the smallest free-living eukaryote Ostreococcus tauri unveils many unique features.</title>
        <authorList>
            <person name="Derelle E."/>
            <person name="Ferraz C."/>
            <person name="Rombauts S."/>
            <person name="Rouze P."/>
            <person name="Worden A.Z."/>
            <person name="Robbens S."/>
            <person name="Partensky F."/>
            <person name="Degroeve S."/>
            <person name="Echeynie S."/>
            <person name="Cooke R."/>
            <person name="Saeys Y."/>
            <person name="Wuyts J."/>
            <person name="Jabbari K."/>
            <person name="Bowler C."/>
            <person name="Panaud O."/>
            <person name="Piegu B."/>
            <person name="Ball S.G."/>
            <person name="Ral J.-P."/>
            <person name="Bouget F.-Y."/>
            <person name="Piganeau G."/>
            <person name="De Baets B."/>
            <person name="Picard A."/>
            <person name="Delseny M."/>
            <person name="Demaille J."/>
            <person name="Van de Peer Y."/>
            <person name="Moreau H."/>
        </authorList>
    </citation>
    <scope>NUCLEOTIDE SEQUENCE [LARGE SCALE GENOMIC DNA]</scope>
    <source>
        <strain evidence="3">OTTH 0595 / CCAP 157/2 / RCC745</strain>
    </source>
</reference>
<dbReference type="AlphaFoldDB" id="A0A090MC23"/>
<organism evidence="2 3">
    <name type="scientific">Ostreococcus tauri</name>
    <name type="common">Marine green alga</name>
    <dbReference type="NCBI Taxonomy" id="70448"/>
    <lineage>
        <taxon>Eukaryota</taxon>
        <taxon>Viridiplantae</taxon>
        <taxon>Chlorophyta</taxon>
        <taxon>Mamiellophyceae</taxon>
        <taxon>Mamiellales</taxon>
        <taxon>Bathycoccaceae</taxon>
        <taxon>Ostreococcus</taxon>
    </lineage>
</organism>
<evidence type="ECO:0000313" key="2">
    <source>
        <dbReference type="EMBL" id="CEF99649.1"/>
    </source>
</evidence>
<reference evidence="2 3" key="2">
    <citation type="journal article" date="2014" name="BMC Genomics">
        <title>An improved genome of the model marine alga Ostreococcus tauri unfolds by assessing Illumina de novo assemblies.</title>
        <authorList>
            <person name="Blanc-Mathieu R."/>
            <person name="Verhelst B."/>
            <person name="Derelle E."/>
            <person name="Rombauts S."/>
            <person name="Bouget F.Y."/>
            <person name="Carre I."/>
            <person name="Chateau A."/>
            <person name="Eyre-Walker A."/>
            <person name="Grimsley N."/>
            <person name="Moreau H."/>
            <person name="Piegu B."/>
            <person name="Rivals E."/>
            <person name="Schackwitz W."/>
            <person name="Van de Peer Y."/>
            <person name="Piganeau G."/>
        </authorList>
    </citation>
    <scope>NUCLEOTIDE SEQUENCE [LARGE SCALE GENOMIC DNA]</scope>
    <source>
        <strain evidence="3">OTTH 0595 / CCAP 157/2 / RCC745</strain>
    </source>
</reference>
<sequence length="125" mass="13489">MTATETRERLTRSREIHARIADALDVEVARRRRLMEAFARAGTAPPREDDDARADARATVDASSTVDLDAPDGDLSDVTNAKAALARSQAKARMTLAEASKTRARNDALEKALADAGVEIPRACE</sequence>
<dbReference type="GeneID" id="34946246"/>
<evidence type="ECO:0000256" key="1">
    <source>
        <dbReference type="SAM" id="MobiDB-lite"/>
    </source>
</evidence>
<keyword evidence="3" id="KW-1185">Reference proteome</keyword>
<dbReference type="EMBL" id="CAID01000011">
    <property type="protein sequence ID" value="CEF99649.1"/>
    <property type="molecule type" value="Genomic_DNA"/>
</dbReference>
<accession>A0A090MC23</accession>
<protein>
    <submittedName>
        <fullName evidence="2">Unnamed product</fullName>
    </submittedName>
</protein>
<proteinExistence type="predicted"/>
<feature type="region of interest" description="Disordered" evidence="1">
    <location>
        <begin position="40"/>
        <end position="76"/>
    </location>
</feature>